<dbReference type="EMBL" id="VWAQ01000014">
    <property type="protein sequence ID" value="KAA5206537.1"/>
    <property type="molecule type" value="Genomic_DNA"/>
</dbReference>
<sequence>MKLTIFDKNNSGTTSARTGVRSVYINRKTGNISFSNTLKKGKGITVEQTVYFAKDEDSKTGDWYICFNAGENGLALREKKNSGYAKDCERTIYFSNKFIANKILDASKAQQSASFLVSEKPVMIDGKEWFKIVLSKPLRVN</sequence>
<evidence type="ECO:0000313" key="2">
    <source>
        <dbReference type="Proteomes" id="UP000429838"/>
    </source>
</evidence>
<organism evidence="1 2">
    <name type="scientific">Bacteroides fragilis</name>
    <dbReference type="NCBI Taxonomy" id="817"/>
    <lineage>
        <taxon>Bacteria</taxon>
        <taxon>Pseudomonadati</taxon>
        <taxon>Bacteroidota</taxon>
        <taxon>Bacteroidia</taxon>
        <taxon>Bacteroidales</taxon>
        <taxon>Bacteroidaceae</taxon>
        <taxon>Bacteroides</taxon>
    </lineage>
</organism>
<protein>
    <submittedName>
        <fullName evidence="1">Uncharacterized protein</fullName>
    </submittedName>
</protein>
<reference evidence="1 2" key="1">
    <citation type="journal article" date="2019" name="Nat. Med.">
        <title>A library of human gut bacterial isolates paired with longitudinal multiomics data enables mechanistic microbiome research.</title>
        <authorList>
            <person name="Poyet M."/>
            <person name="Groussin M."/>
            <person name="Gibbons S.M."/>
            <person name="Avila-Pacheco J."/>
            <person name="Jiang X."/>
            <person name="Kearney S.M."/>
            <person name="Perrotta A.R."/>
            <person name="Berdy B."/>
            <person name="Zhao S."/>
            <person name="Lieberman T.D."/>
            <person name="Swanson P.K."/>
            <person name="Smith M."/>
            <person name="Roesemann S."/>
            <person name="Alexander J.E."/>
            <person name="Rich S.A."/>
            <person name="Livny J."/>
            <person name="Vlamakis H."/>
            <person name="Clish C."/>
            <person name="Bullock K."/>
            <person name="Deik A."/>
            <person name="Scott J."/>
            <person name="Pierce K.A."/>
            <person name="Xavier R.J."/>
            <person name="Alm E.J."/>
        </authorList>
    </citation>
    <scope>NUCLEOTIDE SEQUENCE [LARGE SCALE GENOMIC DNA]</scope>
    <source>
        <strain evidence="1 2">BIOML-A1</strain>
    </source>
</reference>
<name>A0A5M5X9T2_BACFG</name>
<comment type="caution">
    <text evidence="1">The sequence shown here is derived from an EMBL/GenBank/DDBJ whole genome shotgun (WGS) entry which is preliminary data.</text>
</comment>
<dbReference type="AlphaFoldDB" id="A0A5M5X9T2"/>
<evidence type="ECO:0000313" key="1">
    <source>
        <dbReference type="EMBL" id="KAA5206537.1"/>
    </source>
</evidence>
<dbReference type="Proteomes" id="UP000429838">
    <property type="component" value="Unassembled WGS sequence"/>
</dbReference>
<gene>
    <name evidence="1" type="ORF">F2Z25_16560</name>
</gene>
<accession>A0A5M5X9T2</accession>
<proteinExistence type="predicted"/>